<dbReference type="EMBL" id="JBHXKZ010000011">
    <property type="protein sequence ID" value="MFD4823885.1"/>
    <property type="molecule type" value="Genomic_DNA"/>
</dbReference>
<dbReference type="SUPFAM" id="SSF56801">
    <property type="entry name" value="Acetyl-CoA synthetase-like"/>
    <property type="match status" value="1"/>
</dbReference>
<evidence type="ECO:0000259" key="2">
    <source>
        <dbReference type="Pfam" id="PF13193"/>
    </source>
</evidence>
<evidence type="ECO:0000259" key="1">
    <source>
        <dbReference type="Pfam" id="PF00501"/>
    </source>
</evidence>
<proteinExistence type="predicted"/>
<dbReference type="PROSITE" id="PS00455">
    <property type="entry name" value="AMP_BINDING"/>
    <property type="match status" value="1"/>
</dbReference>
<dbReference type="PANTHER" id="PTHR43767:SF1">
    <property type="entry name" value="NONRIBOSOMAL PEPTIDE SYNTHASE PES1 (EUROFUNG)-RELATED"/>
    <property type="match status" value="1"/>
</dbReference>
<dbReference type="InterPro" id="IPR020845">
    <property type="entry name" value="AMP-binding_CS"/>
</dbReference>
<dbReference type="InterPro" id="IPR000873">
    <property type="entry name" value="AMP-dep_synth/lig_dom"/>
</dbReference>
<dbReference type="PANTHER" id="PTHR43767">
    <property type="entry name" value="LONG-CHAIN-FATTY-ACID--COA LIGASE"/>
    <property type="match status" value="1"/>
</dbReference>
<dbReference type="Gene3D" id="3.30.300.30">
    <property type="match status" value="1"/>
</dbReference>
<evidence type="ECO:0000313" key="3">
    <source>
        <dbReference type="EMBL" id="MFD4823885.1"/>
    </source>
</evidence>
<sequence>MSLFEGGRPLDPDVPVIDRRRAEAYRAAGLWREERIADLLRAARLRHPDRLAVVSGTTRLTHGELHKAVTVAGQRLEGIGVRAGDRVVVQLPNCAEFVVLVLALLDIGAPPVLVLPGFGDYELGHVVRAARPVALAVSAGSRSANPVEAARRLREDHETLDHVLALGDVAAGDVDLAALCDPVAPWDAPMGSGSSPRARPGHGSAGTDAAVFLLSGGTTGPPKVIPRGNAGYAYMIRTACGIADVSHDAVYLAVMPASHGFVLNCPGVLGTLAQGGTVVLGDTTDPRQALDLIGRERVTHCALVPTVAMQWLAAAEGTTADLSSLRVLQTGGARPAPELASRIRPVLGATLQQCYGMSEGLLSYTGLDDPETVIVETQGRPASPMDEVLIVDEQGRPVPDGTPGELLTRGPYTVAGYYRDPAATAKAFTPDGFYRTGDLATRTAGGDLVVKGRVRDIINRGGEKIPAEDLELLVARHPDVRTSAAVGAPHELYGEIVCLYVVPEAGREPTLLELRRFLRGLGLAVWKLPELMEVVAELPKTAIGKIDKKALRADIARRTAVEA</sequence>
<dbReference type="RefSeq" id="WP_382773195.1">
    <property type="nucleotide sequence ID" value="NZ_JBHXKZ010000011.1"/>
</dbReference>
<dbReference type="InterPro" id="IPR050237">
    <property type="entry name" value="ATP-dep_AMP-bd_enzyme"/>
</dbReference>
<dbReference type="Gene3D" id="3.40.50.980">
    <property type="match status" value="2"/>
</dbReference>
<protein>
    <submittedName>
        <fullName evidence="3">(2,3-dihydroxybenzoyl)adenylate synthase</fullName>
    </submittedName>
</protein>
<dbReference type="Gene3D" id="2.30.38.10">
    <property type="entry name" value="Luciferase, Domain 3"/>
    <property type="match status" value="1"/>
</dbReference>
<name>A0ABW6F3E2_9ACTN</name>
<organism evidence="3 4">
    <name type="scientific">Streptomyces rubiginosohelvolus</name>
    <dbReference type="NCBI Taxonomy" id="67362"/>
    <lineage>
        <taxon>Bacteria</taxon>
        <taxon>Bacillati</taxon>
        <taxon>Actinomycetota</taxon>
        <taxon>Actinomycetes</taxon>
        <taxon>Kitasatosporales</taxon>
        <taxon>Streptomycetaceae</taxon>
        <taxon>Streptomyces</taxon>
    </lineage>
</organism>
<reference evidence="3 4" key="1">
    <citation type="submission" date="2024-09" db="EMBL/GenBank/DDBJ databases">
        <title>The Natural Products Discovery Center: Release of the First 8490 Sequenced Strains for Exploring Actinobacteria Biosynthetic Diversity.</title>
        <authorList>
            <person name="Kalkreuter E."/>
            <person name="Kautsar S.A."/>
            <person name="Yang D."/>
            <person name="Bader C.D."/>
            <person name="Teijaro C.N."/>
            <person name="Fluegel L."/>
            <person name="Davis C.M."/>
            <person name="Simpson J.R."/>
            <person name="Lauterbach L."/>
            <person name="Steele A.D."/>
            <person name="Gui C."/>
            <person name="Meng S."/>
            <person name="Li G."/>
            <person name="Viehrig K."/>
            <person name="Ye F."/>
            <person name="Su P."/>
            <person name="Kiefer A.F."/>
            <person name="Nichols A."/>
            <person name="Cepeda A.J."/>
            <person name="Yan W."/>
            <person name="Fan B."/>
            <person name="Jiang Y."/>
            <person name="Adhikari A."/>
            <person name="Zheng C.-J."/>
            <person name="Schuster L."/>
            <person name="Cowan T.M."/>
            <person name="Smanski M.J."/>
            <person name="Chevrette M.G."/>
            <person name="De Carvalho L.P.S."/>
            <person name="Shen B."/>
        </authorList>
    </citation>
    <scope>NUCLEOTIDE SEQUENCE [LARGE SCALE GENOMIC DNA]</scope>
    <source>
        <strain evidence="3 4">NPDC058428</strain>
    </source>
</reference>
<accession>A0ABW6F3E2</accession>
<dbReference type="InterPro" id="IPR025110">
    <property type="entry name" value="AMP-bd_C"/>
</dbReference>
<dbReference type="Proteomes" id="UP001598352">
    <property type="component" value="Unassembled WGS sequence"/>
</dbReference>
<dbReference type="Pfam" id="PF13193">
    <property type="entry name" value="AMP-binding_C"/>
    <property type="match status" value="1"/>
</dbReference>
<comment type="caution">
    <text evidence="3">The sequence shown here is derived from an EMBL/GenBank/DDBJ whole genome shotgun (WGS) entry which is preliminary data.</text>
</comment>
<dbReference type="InterPro" id="IPR045851">
    <property type="entry name" value="AMP-bd_C_sf"/>
</dbReference>
<dbReference type="Pfam" id="PF00501">
    <property type="entry name" value="AMP-binding"/>
    <property type="match status" value="1"/>
</dbReference>
<gene>
    <name evidence="3" type="ORF">ACFWOQ_15030</name>
</gene>
<feature type="domain" description="AMP-binding enzyme C-terminal" evidence="2">
    <location>
        <begin position="470"/>
        <end position="545"/>
    </location>
</feature>
<keyword evidence="4" id="KW-1185">Reference proteome</keyword>
<feature type="domain" description="AMP-dependent synthetase/ligase" evidence="1">
    <location>
        <begin position="45"/>
        <end position="418"/>
    </location>
</feature>
<evidence type="ECO:0000313" key="4">
    <source>
        <dbReference type="Proteomes" id="UP001598352"/>
    </source>
</evidence>